<name>A0A5B0R6P0_PUCGR</name>
<dbReference type="EMBL" id="VDEP01000239">
    <property type="protein sequence ID" value="KAA1121182.1"/>
    <property type="molecule type" value="Genomic_DNA"/>
</dbReference>
<keyword evidence="1" id="KW-0732">Signal</keyword>
<comment type="caution">
    <text evidence="2">The sequence shown here is derived from an EMBL/GenBank/DDBJ whole genome shotgun (WGS) entry which is preliminary data.</text>
</comment>
<dbReference type="Proteomes" id="UP000325313">
    <property type="component" value="Unassembled WGS sequence"/>
</dbReference>
<evidence type="ECO:0000313" key="3">
    <source>
        <dbReference type="Proteomes" id="UP000325313"/>
    </source>
</evidence>
<gene>
    <name evidence="2" type="ORF">PGTUg99_023481</name>
</gene>
<reference evidence="2 3" key="1">
    <citation type="submission" date="2019-05" db="EMBL/GenBank/DDBJ databases">
        <title>Emergence of the Ug99 lineage of the wheat stem rust pathogen through somatic hybridization.</title>
        <authorList>
            <person name="Li F."/>
            <person name="Upadhyaya N.M."/>
            <person name="Sperschneider J."/>
            <person name="Matny O."/>
            <person name="Nguyen-Phuc H."/>
            <person name="Mago R."/>
            <person name="Raley C."/>
            <person name="Miller M.E."/>
            <person name="Silverstein K.A.T."/>
            <person name="Henningsen E."/>
            <person name="Hirsch C.D."/>
            <person name="Visser B."/>
            <person name="Pretorius Z.A."/>
            <person name="Steffenson B.J."/>
            <person name="Schwessinger B."/>
            <person name="Dodds P.N."/>
            <person name="Figueroa M."/>
        </authorList>
    </citation>
    <scope>NUCLEOTIDE SEQUENCE [LARGE SCALE GENOMIC DNA]</scope>
    <source>
        <strain evidence="2 3">Ug99</strain>
    </source>
</reference>
<proteinExistence type="predicted"/>
<feature type="signal peptide" evidence="1">
    <location>
        <begin position="1"/>
        <end position="21"/>
    </location>
</feature>
<evidence type="ECO:0000256" key="1">
    <source>
        <dbReference type="SAM" id="SignalP"/>
    </source>
</evidence>
<protein>
    <submittedName>
        <fullName evidence="2">Uncharacterized protein</fullName>
    </submittedName>
</protein>
<organism evidence="2 3">
    <name type="scientific">Puccinia graminis f. sp. tritici</name>
    <dbReference type="NCBI Taxonomy" id="56615"/>
    <lineage>
        <taxon>Eukaryota</taxon>
        <taxon>Fungi</taxon>
        <taxon>Dikarya</taxon>
        <taxon>Basidiomycota</taxon>
        <taxon>Pucciniomycotina</taxon>
        <taxon>Pucciniomycetes</taxon>
        <taxon>Pucciniales</taxon>
        <taxon>Pucciniaceae</taxon>
        <taxon>Puccinia</taxon>
    </lineage>
</organism>
<feature type="chain" id="PRO_5022665714" evidence="1">
    <location>
        <begin position="22"/>
        <end position="100"/>
    </location>
</feature>
<sequence>MHYNLALVIMILFGTHHQSAARQCPDNSAPVSCAGYRGQTCVCCRSERGIYPDKNCNITFNPGQLFSSSIPPPSTNLTLNNLSRKVLSEERIVYTASESS</sequence>
<evidence type="ECO:0000313" key="2">
    <source>
        <dbReference type="EMBL" id="KAA1121182.1"/>
    </source>
</evidence>
<dbReference type="AlphaFoldDB" id="A0A5B0R6P0"/>
<accession>A0A5B0R6P0</accession>